<evidence type="ECO:0000256" key="3">
    <source>
        <dbReference type="SAM" id="MobiDB-lite"/>
    </source>
</evidence>
<dbReference type="Gene3D" id="3.40.50.2000">
    <property type="entry name" value="Glycogen Phosphorylase B"/>
    <property type="match status" value="2"/>
</dbReference>
<dbReference type="RefSeq" id="WP_179604614.1">
    <property type="nucleotide sequence ID" value="NZ_BAABEH010000001.1"/>
</dbReference>
<dbReference type="Pfam" id="PF13439">
    <property type="entry name" value="Glyco_transf_4"/>
    <property type="match status" value="1"/>
</dbReference>
<dbReference type="Proteomes" id="UP000578352">
    <property type="component" value="Unassembled WGS sequence"/>
</dbReference>
<evidence type="ECO:0000313" key="6">
    <source>
        <dbReference type="Proteomes" id="UP000578352"/>
    </source>
</evidence>
<dbReference type="EMBL" id="JACCFL010000001">
    <property type="protein sequence ID" value="NYJ22582.1"/>
    <property type="molecule type" value="Genomic_DNA"/>
</dbReference>
<protein>
    <submittedName>
        <fullName evidence="5">Glycosyltransferase involved in cell wall biosynthesis</fullName>
    </submittedName>
</protein>
<keyword evidence="2 5" id="KW-0808">Transferase</keyword>
<feature type="compositionally biased region" description="Basic and acidic residues" evidence="3">
    <location>
        <begin position="463"/>
        <end position="479"/>
    </location>
</feature>
<evidence type="ECO:0000256" key="1">
    <source>
        <dbReference type="ARBA" id="ARBA00022676"/>
    </source>
</evidence>
<dbReference type="Pfam" id="PF13692">
    <property type="entry name" value="Glyco_trans_1_4"/>
    <property type="match status" value="1"/>
</dbReference>
<evidence type="ECO:0000259" key="4">
    <source>
        <dbReference type="Pfam" id="PF13439"/>
    </source>
</evidence>
<keyword evidence="1" id="KW-0328">Glycosyltransferase</keyword>
<evidence type="ECO:0000313" key="5">
    <source>
        <dbReference type="EMBL" id="NYJ22582.1"/>
    </source>
</evidence>
<gene>
    <name evidence="5" type="ORF">HNR13_000869</name>
</gene>
<dbReference type="PANTHER" id="PTHR12526">
    <property type="entry name" value="GLYCOSYLTRANSFERASE"/>
    <property type="match status" value="1"/>
</dbReference>
<comment type="caution">
    <text evidence="5">The sequence shown here is derived from an EMBL/GenBank/DDBJ whole genome shotgun (WGS) entry which is preliminary data.</text>
</comment>
<proteinExistence type="predicted"/>
<dbReference type="InterPro" id="IPR028098">
    <property type="entry name" value="Glyco_trans_4-like_N"/>
</dbReference>
<name>A0A853CQ86_9MICO</name>
<sequence>MTAETSTTQERRRARARREAALFGAVVTLTDLLPPRIRYGYVHRLTGRVLGRPLAGLAAAVPSAAPMPLPVTARDRGLRCGMLAGALDVGGIGAVVELLAAAFPAAGVTPVVVCSVDGARAERLRSHGVEVAIAATEADAHRVLRELALDAIELHGAPAHLEEAAIASGIPVIPVLHNTEIHYTPARWRRFARVLGHAVAAVAVSESVREFHARHVPAELAARIRVVANAVPSPGAPTPDDRRAARAALGRTVGADLADDVVLVSLARYDAQKNIAGLVASFLAHSADDRVRLVVAGEPSDWAEWRRADALRRCRPGADRVSLLGRSDARTLLAAADGFVLDSFFEGWPVAATEAAAAGLGLVLADVGGARELVGRDPGHSVLIANPCGPAAAVSDSAVARARRNCARQPNAAELGAAVDAFARRVCAGERPLPQDADALMAAMVEGHAAVLRGAAAQAPEAPRNEAAPRNERVAWGRR</sequence>
<dbReference type="AlphaFoldDB" id="A0A853CQ86"/>
<accession>A0A853CQ86</accession>
<feature type="region of interest" description="Disordered" evidence="3">
    <location>
        <begin position="456"/>
        <end position="479"/>
    </location>
</feature>
<evidence type="ECO:0000256" key="2">
    <source>
        <dbReference type="ARBA" id="ARBA00022679"/>
    </source>
</evidence>
<organism evidence="5 6">
    <name type="scientific">Leifsonia shinshuensis</name>
    <dbReference type="NCBI Taxonomy" id="150026"/>
    <lineage>
        <taxon>Bacteria</taxon>
        <taxon>Bacillati</taxon>
        <taxon>Actinomycetota</taxon>
        <taxon>Actinomycetes</taxon>
        <taxon>Micrococcales</taxon>
        <taxon>Microbacteriaceae</taxon>
        <taxon>Leifsonia</taxon>
    </lineage>
</organism>
<dbReference type="PANTHER" id="PTHR12526:SF636">
    <property type="entry name" value="BLL3647 PROTEIN"/>
    <property type="match status" value="1"/>
</dbReference>
<dbReference type="GO" id="GO:0016757">
    <property type="term" value="F:glycosyltransferase activity"/>
    <property type="evidence" value="ECO:0007669"/>
    <property type="project" value="UniProtKB-KW"/>
</dbReference>
<reference evidence="5 6" key="1">
    <citation type="submission" date="2020-07" db="EMBL/GenBank/DDBJ databases">
        <title>Sequencing the genomes of 1000 actinobacteria strains.</title>
        <authorList>
            <person name="Klenk H.-P."/>
        </authorList>
    </citation>
    <scope>NUCLEOTIDE SEQUENCE [LARGE SCALE GENOMIC DNA]</scope>
    <source>
        <strain evidence="5 6">DSM 15165</strain>
    </source>
</reference>
<dbReference type="SUPFAM" id="SSF53756">
    <property type="entry name" value="UDP-Glycosyltransferase/glycogen phosphorylase"/>
    <property type="match status" value="1"/>
</dbReference>
<feature type="domain" description="Glycosyltransferase subfamily 4-like N-terminal" evidence="4">
    <location>
        <begin position="89"/>
        <end position="231"/>
    </location>
</feature>